<dbReference type="InterPro" id="IPR003439">
    <property type="entry name" value="ABC_transporter-like_ATP-bd"/>
</dbReference>
<dbReference type="GO" id="GO:0016887">
    <property type="term" value="F:ATP hydrolysis activity"/>
    <property type="evidence" value="ECO:0007669"/>
    <property type="project" value="InterPro"/>
</dbReference>
<comment type="similarity">
    <text evidence="2">Belongs to the ABC transporter superfamily. ABCG family. PDR (TC 3.A.1.205) subfamily.</text>
</comment>
<accession>A0AAW1HB99</accession>
<evidence type="ECO:0000256" key="2">
    <source>
        <dbReference type="ARBA" id="ARBA00006012"/>
    </source>
</evidence>
<dbReference type="GO" id="GO:0140359">
    <property type="term" value="F:ABC-type transporter activity"/>
    <property type="evidence" value="ECO:0007669"/>
    <property type="project" value="InterPro"/>
</dbReference>
<evidence type="ECO:0000256" key="9">
    <source>
        <dbReference type="ARBA" id="ARBA00023136"/>
    </source>
</evidence>
<dbReference type="Pfam" id="PF00005">
    <property type="entry name" value="ABC_tran"/>
    <property type="match status" value="1"/>
</dbReference>
<dbReference type="InterPro" id="IPR027417">
    <property type="entry name" value="P-loop_NTPase"/>
</dbReference>
<proteinExistence type="inferred from homology"/>
<keyword evidence="6" id="KW-0547">Nucleotide-binding</keyword>
<keyword evidence="9 10" id="KW-0472">Membrane</keyword>
<dbReference type="InterPro" id="IPR043926">
    <property type="entry name" value="ABCG_dom"/>
</dbReference>
<evidence type="ECO:0000256" key="3">
    <source>
        <dbReference type="ARBA" id="ARBA00022448"/>
    </source>
</evidence>
<evidence type="ECO:0000259" key="11">
    <source>
        <dbReference type="PROSITE" id="PS50893"/>
    </source>
</evidence>
<reference evidence="12" key="1">
    <citation type="submission" date="2024-03" db="EMBL/GenBank/DDBJ databases">
        <title>WGS assembly of Saponaria officinalis var. Norfolk2.</title>
        <authorList>
            <person name="Jenkins J."/>
            <person name="Shu S."/>
            <person name="Grimwood J."/>
            <person name="Barry K."/>
            <person name="Goodstein D."/>
            <person name="Schmutz J."/>
            <person name="Leebens-Mack J."/>
            <person name="Osbourn A."/>
        </authorList>
    </citation>
    <scope>NUCLEOTIDE SEQUENCE [LARGE SCALE GENOMIC DNA]</scope>
    <source>
        <strain evidence="12">JIC</strain>
    </source>
</reference>
<feature type="domain" description="ABC transporter" evidence="11">
    <location>
        <begin position="84"/>
        <end position="362"/>
    </location>
</feature>
<feature type="transmembrane region" description="Helical" evidence="10">
    <location>
        <begin position="457"/>
        <end position="479"/>
    </location>
</feature>
<dbReference type="PROSITE" id="PS50893">
    <property type="entry name" value="ABC_TRANSPORTER_2"/>
    <property type="match status" value="1"/>
</dbReference>
<dbReference type="FunFam" id="3.40.50.300:FF:000179">
    <property type="entry name" value="ABC transporter G family member 34"/>
    <property type="match status" value="1"/>
</dbReference>
<keyword evidence="8 10" id="KW-1133">Transmembrane helix</keyword>
<keyword evidence="3" id="KW-0813">Transport</keyword>
<keyword evidence="7" id="KW-0067">ATP-binding</keyword>
<dbReference type="Pfam" id="PF01061">
    <property type="entry name" value="ABC2_membrane"/>
    <property type="match status" value="1"/>
</dbReference>
<comment type="subcellular location">
    <subcellularLocation>
        <location evidence="1">Membrane</location>
        <topology evidence="1">Multi-pass membrane protein</topology>
    </subcellularLocation>
</comment>
<dbReference type="SMART" id="SM00382">
    <property type="entry name" value="AAA"/>
    <property type="match status" value="1"/>
</dbReference>
<organism evidence="12 13">
    <name type="scientific">Saponaria officinalis</name>
    <name type="common">Common soapwort</name>
    <name type="synonym">Lychnis saponaria</name>
    <dbReference type="NCBI Taxonomy" id="3572"/>
    <lineage>
        <taxon>Eukaryota</taxon>
        <taxon>Viridiplantae</taxon>
        <taxon>Streptophyta</taxon>
        <taxon>Embryophyta</taxon>
        <taxon>Tracheophyta</taxon>
        <taxon>Spermatophyta</taxon>
        <taxon>Magnoliopsida</taxon>
        <taxon>eudicotyledons</taxon>
        <taxon>Gunneridae</taxon>
        <taxon>Pentapetalae</taxon>
        <taxon>Caryophyllales</taxon>
        <taxon>Caryophyllaceae</taxon>
        <taxon>Caryophylleae</taxon>
        <taxon>Saponaria</taxon>
    </lineage>
</organism>
<gene>
    <name evidence="12" type="ORF">RND81_12G161500</name>
</gene>
<keyword evidence="13" id="KW-1185">Reference proteome</keyword>
<evidence type="ECO:0000256" key="7">
    <source>
        <dbReference type="ARBA" id="ARBA00022840"/>
    </source>
</evidence>
<feature type="transmembrane region" description="Helical" evidence="10">
    <location>
        <begin position="545"/>
        <end position="564"/>
    </location>
</feature>
<protein>
    <recommendedName>
        <fullName evidence="11">ABC transporter domain-containing protein</fullName>
    </recommendedName>
</protein>
<evidence type="ECO:0000256" key="8">
    <source>
        <dbReference type="ARBA" id="ARBA00022989"/>
    </source>
</evidence>
<dbReference type="AlphaFoldDB" id="A0AAW1HB99"/>
<evidence type="ECO:0000256" key="1">
    <source>
        <dbReference type="ARBA" id="ARBA00004141"/>
    </source>
</evidence>
<evidence type="ECO:0000256" key="6">
    <source>
        <dbReference type="ARBA" id="ARBA00022741"/>
    </source>
</evidence>
<sequence length="647" mass="73325">MVNEKRMTDVSMLGPLERHLFIEKFIKQIEQDNLRFLQKLKKRVEKVGLKFPAVEVKYKNLYVDATCKVVDGKPLPTLWNTLKSSFSVVPKLLGSKLQEAKLSIIKEASGIIKPKRMTLLLGPPGCGKTTLLLALSGNLDRSLQLKGDIEYNGCRLDEFVPQKTSAYISQHDLHIPEMTVREAIDFAARCQGVGSRADMMVEVCRREKREGIVPDPDIDAYMKAISIEGLKSSLQTDYILKILGIDMCADTMAGDAMRQGISGGQKKRLTTGEMIDGPTKALFMDEITNGLDSATAFQIVSCIQQLVHITDATALVALLQPAPETYDLFDDVILMAEGKIVYQGPRSHVVEFFEDCGFRCPQRKGVANFLQEVLSRKDQPQHWCRSEPYTYISVDDFCEKFRASSIATSLLEEVSQLHVKTESDENAIALCKFSLPKWELFKACLSREFLLMRRNSFIYIFKTVQLIIMALVAMTVYWHTEMDVDILHANYYMGAMFYGLVILLVDGFPEMSFTVMRLPIFFTERPLFLSSLGLCNPGNYSKDSFFRFACCYLDITNLLHHWLYSRCWKVPSSNPSIFWSALGINVLVPFISIFVPNRSGINICICYLSTLCFHLQWIYSSTIICACLVELGFLDYTTHIRGDRPIC</sequence>
<dbReference type="Pfam" id="PF19055">
    <property type="entry name" value="ABC2_membrane_7"/>
    <property type="match status" value="1"/>
</dbReference>
<dbReference type="Gene3D" id="3.40.50.300">
    <property type="entry name" value="P-loop containing nucleotide triphosphate hydrolases"/>
    <property type="match status" value="1"/>
</dbReference>
<dbReference type="InterPro" id="IPR013525">
    <property type="entry name" value="ABC2_TM"/>
</dbReference>
<dbReference type="GO" id="GO:0005524">
    <property type="term" value="F:ATP binding"/>
    <property type="evidence" value="ECO:0007669"/>
    <property type="project" value="UniProtKB-KW"/>
</dbReference>
<evidence type="ECO:0000256" key="4">
    <source>
        <dbReference type="ARBA" id="ARBA00022692"/>
    </source>
</evidence>
<comment type="caution">
    <text evidence="12">The sequence shown here is derived from an EMBL/GenBank/DDBJ whole genome shotgun (WGS) entry which is preliminary data.</text>
</comment>
<feature type="transmembrane region" description="Helical" evidence="10">
    <location>
        <begin position="576"/>
        <end position="594"/>
    </location>
</feature>
<evidence type="ECO:0000256" key="5">
    <source>
        <dbReference type="ARBA" id="ARBA00022737"/>
    </source>
</evidence>
<dbReference type="GO" id="GO:0005886">
    <property type="term" value="C:plasma membrane"/>
    <property type="evidence" value="ECO:0007669"/>
    <property type="project" value="UniProtKB-ARBA"/>
</dbReference>
<evidence type="ECO:0000256" key="10">
    <source>
        <dbReference type="SAM" id="Phobius"/>
    </source>
</evidence>
<dbReference type="Proteomes" id="UP001443914">
    <property type="component" value="Unassembled WGS sequence"/>
</dbReference>
<dbReference type="PANTHER" id="PTHR19241">
    <property type="entry name" value="ATP-BINDING CASSETTE TRANSPORTER"/>
    <property type="match status" value="1"/>
</dbReference>
<keyword evidence="5" id="KW-0677">Repeat</keyword>
<dbReference type="EMBL" id="JBDFQZ010000012">
    <property type="protein sequence ID" value="KAK9673336.1"/>
    <property type="molecule type" value="Genomic_DNA"/>
</dbReference>
<evidence type="ECO:0000313" key="13">
    <source>
        <dbReference type="Proteomes" id="UP001443914"/>
    </source>
</evidence>
<feature type="transmembrane region" description="Helical" evidence="10">
    <location>
        <begin position="491"/>
        <end position="508"/>
    </location>
</feature>
<evidence type="ECO:0000313" key="12">
    <source>
        <dbReference type="EMBL" id="KAK9673336.1"/>
    </source>
</evidence>
<name>A0AAW1HB99_SAPOF</name>
<dbReference type="InterPro" id="IPR003593">
    <property type="entry name" value="AAA+_ATPase"/>
</dbReference>
<keyword evidence="4 10" id="KW-0812">Transmembrane</keyword>
<dbReference type="SUPFAM" id="SSF52540">
    <property type="entry name" value="P-loop containing nucleoside triphosphate hydrolases"/>
    <property type="match status" value="1"/>
</dbReference>